<protein>
    <submittedName>
        <fullName evidence="1">Uncharacterized protein</fullName>
    </submittedName>
</protein>
<evidence type="ECO:0000313" key="2">
    <source>
        <dbReference type="Proteomes" id="UP000324222"/>
    </source>
</evidence>
<dbReference type="Proteomes" id="UP000324222">
    <property type="component" value="Unassembled WGS sequence"/>
</dbReference>
<name>A0A5B7ERV5_PORTR</name>
<organism evidence="1 2">
    <name type="scientific">Portunus trituberculatus</name>
    <name type="common">Swimming crab</name>
    <name type="synonym">Neptunus trituberculatus</name>
    <dbReference type="NCBI Taxonomy" id="210409"/>
    <lineage>
        <taxon>Eukaryota</taxon>
        <taxon>Metazoa</taxon>
        <taxon>Ecdysozoa</taxon>
        <taxon>Arthropoda</taxon>
        <taxon>Crustacea</taxon>
        <taxon>Multicrustacea</taxon>
        <taxon>Malacostraca</taxon>
        <taxon>Eumalacostraca</taxon>
        <taxon>Eucarida</taxon>
        <taxon>Decapoda</taxon>
        <taxon>Pleocyemata</taxon>
        <taxon>Brachyura</taxon>
        <taxon>Eubrachyura</taxon>
        <taxon>Portunoidea</taxon>
        <taxon>Portunidae</taxon>
        <taxon>Portuninae</taxon>
        <taxon>Portunus</taxon>
    </lineage>
</organism>
<reference evidence="1 2" key="1">
    <citation type="submission" date="2019-05" db="EMBL/GenBank/DDBJ databases">
        <title>Another draft genome of Portunus trituberculatus and its Hox gene families provides insights of decapod evolution.</title>
        <authorList>
            <person name="Jeong J.-H."/>
            <person name="Song I."/>
            <person name="Kim S."/>
            <person name="Choi T."/>
            <person name="Kim D."/>
            <person name="Ryu S."/>
            <person name="Kim W."/>
        </authorList>
    </citation>
    <scope>NUCLEOTIDE SEQUENCE [LARGE SCALE GENOMIC DNA]</scope>
    <source>
        <tissue evidence="1">Muscle</tissue>
    </source>
</reference>
<keyword evidence="2" id="KW-1185">Reference proteome</keyword>
<comment type="caution">
    <text evidence="1">The sequence shown here is derived from an EMBL/GenBank/DDBJ whole genome shotgun (WGS) entry which is preliminary data.</text>
</comment>
<proteinExistence type="predicted"/>
<dbReference type="EMBL" id="VSRR010003198">
    <property type="protein sequence ID" value="MPC35094.1"/>
    <property type="molecule type" value="Genomic_DNA"/>
</dbReference>
<sequence>MRGKDDGPGVGWWQWVGRQVGKAERLRRPLSPAGCSYLPDNGNLGVRNPCSSLFSFLNSSPTLSFTTTTITNTSSPSSPTSSSSSTIFCYRPLPPHFVTAPQQLTLSQVFNQSASVSLAQDRRA</sequence>
<evidence type="ECO:0000313" key="1">
    <source>
        <dbReference type="EMBL" id="MPC35094.1"/>
    </source>
</evidence>
<accession>A0A5B7ERV5</accession>
<gene>
    <name evidence="1" type="ORF">E2C01_028508</name>
</gene>
<dbReference type="AlphaFoldDB" id="A0A5B7ERV5"/>